<dbReference type="KEGG" id="spir:CWM47_14370"/>
<feature type="transmembrane region" description="Helical" evidence="1">
    <location>
        <begin position="9"/>
        <end position="33"/>
    </location>
</feature>
<keyword evidence="1" id="KW-0472">Membrane</keyword>
<keyword evidence="3" id="KW-1185">Reference proteome</keyword>
<keyword evidence="1" id="KW-0812">Transmembrane</keyword>
<protein>
    <submittedName>
        <fullName evidence="2">Uncharacterized protein</fullName>
    </submittedName>
</protein>
<feature type="transmembrane region" description="Helical" evidence="1">
    <location>
        <begin position="82"/>
        <end position="102"/>
    </location>
</feature>
<evidence type="ECO:0000313" key="2">
    <source>
        <dbReference type="EMBL" id="AUD02913.1"/>
    </source>
</evidence>
<proteinExistence type="predicted"/>
<sequence>MKQNSKRRLLLPLILTAVFVASSFAPILQIYIMTFDGYLVASINKVFLSDKPGQIFTANLLANLPPSLIFLFLVYKTEIKSIRVTAAIFLMAFMNAFILFLIGDLNEDSEPYFLIFLIASLISSSVLFFISIFRPSGDIEHVPKEDLQPN</sequence>
<feature type="transmembrane region" description="Helical" evidence="1">
    <location>
        <begin position="53"/>
        <end position="75"/>
    </location>
</feature>
<feature type="transmembrane region" description="Helical" evidence="1">
    <location>
        <begin position="114"/>
        <end position="133"/>
    </location>
</feature>
<gene>
    <name evidence="2" type="ORF">CWM47_14370</name>
</gene>
<keyword evidence="1" id="KW-1133">Transmembrane helix</keyword>
<evidence type="ECO:0000256" key="1">
    <source>
        <dbReference type="SAM" id="Phobius"/>
    </source>
</evidence>
<dbReference type="AlphaFoldDB" id="A0A2K8YZ59"/>
<reference evidence="2 3" key="1">
    <citation type="submission" date="2017-11" db="EMBL/GenBank/DDBJ databases">
        <title>Taxonomic description and genome sequences of Spirosoma HA7 sp. nov., isolated from pollen microhabitat of Corylus avellana.</title>
        <authorList>
            <person name="Ambika Manirajan B."/>
            <person name="Suarez C."/>
            <person name="Ratering S."/>
            <person name="Geissler-Plaum R."/>
            <person name="Cardinale M."/>
            <person name="Sylvia S."/>
        </authorList>
    </citation>
    <scope>NUCLEOTIDE SEQUENCE [LARGE SCALE GENOMIC DNA]</scope>
    <source>
        <strain evidence="2 3">HA7</strain>
    </source>
</reference>
<dbReference type="EMBL" id="CP025096">
    <property type="protein sequence ID" value="AUD02913.1"/>
    <property type="molecule type" value="Genomic_DNA"/>
</dbReference>
<evidence type="ECO:0000313" key="3">
    <source>
        <dbReference type="Proteomes" id="UP000232883"/>
    </source>
</evidence>
<name>A0A2K8YZ59_9BACT</name>
<organism evidence="2 3">
    <name type="scientific">Spirosoma pollinicola</name>
    <dbReference type="NCBI Taxonomy" id="2057025"/>
    <lineage>
        <taxon>Bacteria</taxon>
        <taxon>Pseudomonadati</taxon>
        <taxon>Bacteroidota</taxon>
        <taxon>Cytophagia</taxon>
        <taxon>Cytophagales</taxon>
        <taxon>Cytophagaceae</taxon>
        <taxon>Spirosoma</taxon>
    </lineage>
</organism>
<dbReference type="RefSeq" id="WP_100988643.1">
    <property type="nucleotide sequence ID" value="NZ_CP025096.1"/>
</dbReference>
<accession>A0A2K8YZ59</accession>
<dbReference type="Proteomes" id="UP000232883">
    <property type="component" value="Chromosome"/>
</dbReference>